<dbReference type="EC" id="6.3.4.5" evidence="3 9"/>
<dbReference type="PANTHER" id="PTHR11587">
    <property type="entry name" value="ARGININOSUCCINATE SYNTHASE"/>
    <property type="match status" value="1"/>
</dbReference>
<comment type="pathway">
    <text evidence="1 9">Amino-acid biosynthesis; L-arginine biosynthesis; L-arginine from L-ornithine and carbamoyl phosphate: step 2/3.</text>
</comment>
<dbReference type="GO" id="GO:0006526">
    <property type="term" value="P:L-arginine biosynthetic process"/>
    <property type="evidence" value="ECO:0007669"/>
    <property type="project" value="UniProtKB-UniRule"/>
</dbReference>
<comment type="caution">
    <text evidence="12">The sequence shown here is derived from an EMBL/GenBank/DDBJ whole genome shotgun (WGS) entry which is preliminary data.</text>
</comment>
<dbReference type="SUPFAM" id="SSF52402">
    <property type="entry name" value="Adenine nucleotide alpha hydrolases-like"/>
    <property type="match status" value="1"/>
</dbReference>
<comment type="caution">
    <text evidence="9">Lacks conserved residue(s) required for the propagation of feature annotation.</text>
</comment>
<dbReference type="NCBIfam" id="NF001770">
    <property type="entry name" value="PRK00509.1"/>
    <property type="match status" value="1"/>
</dbReference>
<evidence type="ECO:0000256" key="7">
    <source>
        <dbReference type="ARBA" id="ARBA00022741"/>
    </source>
</evidence>
<keyword evidence="7 9" id="KW-0547">Nucleotide-binding</keyword>
<feature type="binding site" evidence="9">
    <location>
        <position position="123"/>
    </location>
    <ligand>
        <name>L-aspartate</name>
        <dbReference type="ChEBI" id="CHEBI:29991"/>
    </ligand>
</feature>
<feature type="binding site" evidence="9">
    <location>
        <position position="261"/>
    </location>
    <ligand>
        <name>L-citrulline</name>
        <dbReference type="ChEBI" id="CHEBI:57743"/>
    </ligand>
</feature>
<dbReference type="FunFam" id="3.90.1260.10:FF:000007">
    <property type="entry name" value="Argininosuccinate synthase"/>
    <property type="match status" value="1"/>
</dbReference>
<dbReference type="AlphaFoldDB" id="A0A1J5E334"/>
<dbReference type="HAMAP" id="MF_00005">
    <property type="entry name" value="Arg_succ_synth_type1"/>
    <property type="match status" value="1"/>
</dbReference>
<dbReference type="GO" id="GO:0004055">
    <property type="term" value="F:argininosuccinate synthase activity"/>
    <property type="evidence" value="ECO:0007669"/>
    <property type="project" value="UniProtKB-UniRule"/>
</dbReference>
<dbReference type="FunFam" id="3.40.50.620:FF:000019">
    <property type="entry name" value="Argininosuccinate synthase"/>
    <property type="match status" value="1"/>
</dbReference>
<dbReference type="GO" id="GO:0000053">
    <property type="term" value="P:argininosuccinate metabolic process"/>
    <property type="evidence" value="ECO:0007669"/>
    <property type="project" value="TreeGrafter"/>
</dbReference>
<evidence type="ECO:0000313" key="12">
    <source>
        <dbReference type="EMBL" id="OIP42741.1"/>
    </source>
</evidence>
<feature type="domain" description="Arginosuccinate synthase C-terminal" evidence="11">
    <location>
        <begin position="175"/>
        <end position="390"/>
    </location>
</feature>
<evidence type="ECO:0000256" key="6">
    <source>
        <dbReference type="ARBA" id="ARBA00022605"/>
    </source>
</evidence>
<keyword evidence="5 9" id="KW-0436">Ligase</keyword>
<evidence type="ECO:0000259" key="11">
    <source>
        <dbReference type="Pfam" id="PF20979"/>
    </source>
</evidence>
<dbReference type="Gene3D" id="1.20.5.470">
    <property type="entry name" value="Single helix bin"/>
    <property type="match status" value="1"/>
</dbReference>
<dbReference type="EMBL" id="MNYI01000039">
    <property type="protein sequence ID" value="OIP42741.1"/>
    <property type="molecule type" value="Genomic_DNA"/>
</dbReference>
<comment type="subcellular location">
    <subcellularLocation>
        <location evidence="9">Cytoplasm</location>
    </subcellularLocation>
</comment>
<feature type="binding site" evidence="9">
    <location>
        <position position="119"/>
    </location>
    <ligand>
        <name>L-aspartate</name>
        <dbReference type="ChEBI" id="CHEBI:29991"/>
    </ligand>
</feature>
<comment type="catalytic activity">
    <reaction evidence="9">
        <text>L-citrulline + L-aspartate + ATP = 2-(N(omega)-L-arginino)succinate + AMP + diphosphate + H(+)</text>
        <dbReference type="Rhea" id="RHEA:10932"/>
        <dbReference type="ChEBI" id="CHEBI:15378"/>
        <dbReference type="ChEBI" id="CHEBI:29991"/>
        <dbReference type="ChEBI" id="CHEBI:30616"/>
        <dbReference type="ChEBI" id="CHEBI:33019"/>
        <dbReference type="ChEBI" id="CHEBI:57472"/>
        <dbReference type="ChEBI" id="CHEBI:57743"/>
        <dbReference type="ChEBI" id="CHEBI:456215"/>
        <dbReference type="EC" id="6.3.4.5"/>
    </reaction>
</comment>
<feature type="binding site" evidence="9">
    <location>
        <position position="185"/>
    </location>
    <ligand>
        <name>L-citrulline</name>
        <dbReference type="ChEBI" id="CHEBI:57743"/>
    </ligand>
</feature>
<dbReference type="InterPro" id="IPR023434">
    <property type="entry name" value="Arginosuc_synth_type_1_subfam"/>
</dbReference>
<comment type="subunit">
    <text evidence="2 9">Homotetramer.</text>
</comment>
<keyword evidence="6 9" id="KW-0028">Amino-acid biosynthesis</keyword>
<comment type="similarity">
    <text evidence="9">Belongs to the argininosuccinate synthase family. Type 1 subfamily.</text>
</comment>
<dbReference type="CDD" id="cd01999">
    <property type="entry name" value="ASS"/>
    <property type="match status" value="1"/>
</dbReference>
<dbReference type="GO" id="GO:0000050">
    <property type="term" value="P:urea cycle"/>
    <property type="evidence" value="ECO:0007669"/>
    <property type="project" value="TreeGrafter"/>
</dbReference>
<feature type="binding site" evidence="9">
    <location>
        <position position="273"/>
    </location>
    <ligand>
        <name>L-citrulline</name>
        <dbReference type="ChEBI" id="CHEBI:57743"/>
    </ligand>
</feature>
<evidence type="ECO:0000313" key="13">
    <source>
        <dbReference type="Proteomes" id="UP000183085"/>
    </source>
</evidence>
<evidence type="ECO:0000259" key="10">
    <source>
        <dbReference type="Pfam" id="PF00764"/>
    </source>
</evidence>
<evidence type="ECO:0000256" key="4">
    <source>
        <dbReference type="ARBA" id="ARBA00022571"/>
    </source>
</evidence>
<organism evidence="12 13">
    <name type="scientific">Candidatus Desantisbacteria bacterium CG2_30_40_21</name>
    <dbReference type="NCBI Taxonomy" id="1817895"/>
    <lineage>
        <taxon>Bacteria</taxon>
        <taxon>Candidatus Desantisiibacteriota</taxon>
    </lineage>
</organism>
<feature type="domain" description="Arginosuccinate synthase-like N-terminal" evidence="10">
    <location>
        <begin position="5"/>
        <end position="166"/>
    </location>
</feature>
<feature type="binding site" evidence="9">
    <location>
        <position position="36"/>
    </location>
    <ligand>
        <name>ATP</name>
        <dbReference type="ChEBI" id="CHEBI:30616"/>
    </ligand>
</feature>
<evidence type="ECO:0000256" key="1">
    <source>
        <dbReference type="ARBA" id="ARBA00004967"/>
    </source>
</evidence>
<dbReference type="GO" id="GO:0005737">
    <property type="term" value="C:cytoplasm"/>
    <property type="evidence" value="ECO:0007669"/>
    <property type="project" value="UniProtKB-SubCell"/>
</dbReference>
<feature type="binding site" evidence="9">
    <location>
        <position position="117"/>
    </location>
    <ligand>
        <name>ATP</name>
        <dbReference type="ChEBI" id="CHEBI:30616"/>
    </ligand>
</feature>
<dbReference type="GO" id="GO:0005524">
    <property type="term" value="F:ATP binding"/>
    <property type="evidence" value="ECO:0007669"/>
    <property type="project" value="UniProtKB-UniRule"/>
</dbReference>
<dbReference type="Pfam" id="PF00764">
    <property type="entry name" value="Arginosuc_synth"/>
    <property type="match status" value="1"/>
</dbReference>
<evidence type="ECO:0000256" key="5">
    <source>
        <dbReference type="ARBA" id="ARBA00022598"/>
    </source>
</evidence>
<protein>
    <recommendedName>
        <fullName evidence="3 9">Argininosuccinate synthase</fullName>
        <ecNumber evidence="3 9">6.3.4.5</ecNumber>
    </recommendedName>
    <alternativeName>
        <fullName evidence="9">Citrulline--aspartate ligase</fullName>
    </alternativeName>
</protein>
<evidence type="ECO:0000256" key="8">
    <source>
        <dbReference type="ARBA" id="ARBA00022840"/>
    </source>
</evidence>
<dbReference type="STRING" id="1817895.AUJ95_01350"/>
<evidence type="ECO:0000256" key="2">
    <source>
        <dbReference type="ARBA" id="ARBA00011881"/>
    </source>
</evidence>
<accession>A0A1J5E334</accession>
<feature type="binding site" evidence="9">
    <location>
        <position position="123"/>
    </location>
    <ligand>
        <name>L-citrulline</name>
        <dbReference type="ChEBI" id="CHEBI:57743"/>
    </ligand>
</feature>
<dbReference type="InterPro" id="IPR048268">
    <property type="entry name" value="Arginosuc_syn_C"/>
</dbReference>
<proteinExistence type="inferred from homology"/>
<dbReference type="PROSITE" id="PS00565">
    <property type="entry name" value="ARGININOSUCCIN_SYN_2"/>
    <property type="match status" value="1"/>
</dbReference>
<evidence type="ECO:0000256" key="3">
    <source>
        <dbReference type="ARBA" id="ARBA00012286"/>
    </source>
</evidence>
<keyword evidence="4 9" id="KW-0055">Arginine biosynthesis</keyword>
<keyword evidence="8 9" id="KW-0067">ATP-binding</keyword>
<dbReference type="Proteomes" id="UP000183085">
    <property type="component" value="Unassembled WGS sequence"/>
</dbReference>
<dbReference type="Gene3D" id="3.90.1260.10">
    <property type="entry name" value="Argininosuccinate synthetase, chain A, domain 2"/>
    <property type="match status" value="1"/>
</dbReference>
<dbReference type="InterPro" id="IPR014729">
    <property type="entry name" value="Rossmann-like_a/b/a_fold"/>
</dbReference>
<evidence type="ECO:0000256" key="9">
    <source>
        <dbReference type="HAMAP-Rule" id="MF_00005"/>
    </source>
</evidence>
<dbReference type="Pfam" id="PF20979">
    <property type="entry name" value="Arginosuc_syn_C"/>
    <property type="match status" value="1"/>
</dbReference>
<dbReference type="UniPathway" id="UPA00068">
    <property type="reaction ID" value="UER00113"/>
</dbReference>
<dbReference type="SUPFAM" id="SSF69864">
    <property type="entry name" value="Argininosuccinate synthetase, C-terminal domain"/>
    <property type="match status" value="1"/>
</dbReference>
<gene>
    <name evidence="9" type="primary">argG</name>
    <name evidence="12" type="ORF">AUJ95_01350</name>
</gene>
<dbReference type="NCBIfam" id="TIGR00032">
    <property type="entry name" value="argG"/>
    <property type="match status" value="1"/>
</dbReference>
<feature type="binding site" evidence="9">
    <location>
        <position position="124"/>
    </location>
    <ligand>
        <name>L-aspartate</name>
        <dbReference type="ChEBI" id="CHEBI:29991"/>
    </ligand>
</feature>
<keyword evidence="9" id="KW-0963">Cytoplasm</keyword>
<feature type="binding site" evidence="9">
    <location>
        <position position="127"/>
    </location>
    <ligand>
        <name>L-citrulline</name>
        <dbReference type="ChEBI" id="CHEBI:57743"/>
    </ligand>
</feature>
<sequence length="399" mass="44494">MKPKKIVLAYSGGLDTSVMIQWLKEQYNAEIIAFAADLGQGEDLEPLRQKAIATGASKIYIEDLKEEFVQEYIFPALKADAVYEKKYLLATALSRPLIAKKLVEIANLESADAVAHGCTGKGNDQVRFEVGISTLAPELQILAPARGWEFKSREEEMEYAQKHNIPVSVKKGSLYSIDKNLWGISVECGVIENPAIEPPDDSYQIVSHINNTPDIPEYVEIEFEAGVPVAMNSERMNPVELIMKLNTLGGRHGVGRVDMVENRVIGIKSREVYEAPAAHILHEAHWALQALILDRECSHFKETVALKYAELIYYGLWFTPLKNAFDAFVNTTQSFVTGTVKLKLYKGSVNIAGRMSPFSMYSHKLATYDAEDAFDHTAAEGFVKIWGLPYRQGNGGRVF</sequence>
<feature type="binding site" evidence="9">
    <location>
        <begin position="9"/>
        <end position="17"/>
    </location>
    <ligand>
        <name>ATP</name>
        <dbReference type="ChEBI" id="CHEBI:30616"/>
    </ligand>
</feature>
<feature type="binding site" evidence="9">
    <location>
        <position position="176"/>
    </location>
    <ligand>
        <name>L-citrulline</name>
        <dbReference type="ChEBI" id="CHEBI:57743"/>
    </ligand>
</feature>
<dbReference type="InterPro" id="IPR018223">
    <property type="entry name" value="Arginosuc_synth_CS"/>
</dbReference>
<dbReference type="Gene3D" id="3.40.50.620">
    <property type="entry name" value="HUPs"/>
    <property type="match status" value="1"/>
</dbReference>
<name>A0A1J5E334_9BACT</name>
<dbReference type="PANTHER" id="PTHR11587:SF2">
    <property type="entry name" value="ARGININOSUCCINATE SYNTHASE"/>
    <property type="match status" value="1"/>
</dbReference>
<dbReference type="InterPro" id="IPR048267">
    <property type="entry name" value="Arginosuc_syn_N"/>
</dbReference>
<dbReference type="PROSITE" id="PS00564">
    <property type="entry name" value="ARGININOSUCCIN_SYN_1"/>
    <property type="match status" value="1"/>
</dbReference>
<feature type="binding site" evidence="9">
    <location>
        <position position="87"/>
    </location>
    <ligand>
        <name>L-citrulline</name>
        <dbReference type="ChEBI" id="CHEBI:57743"/>
    </ligand>
</feature>
<reference evidence="12 13" key="1">
    <citation type="journal article" date="2016" name="Environ. Microbiol.">
        <title>Genomic resolution of a cold subsurface aquifer community provides metabolic insights for novel microbes adapted to high CO concentrations.</title>
        <authorList>
            <person name="Probst A.J."/>
            <person name="Castelle C.J."/>
            <person name="Singh A."/>
            <person name="Brown C.T."/>
            <person name="Anantharaman K."/>
            <person name="Sharon I."/>
            <person name="Hug L.A."/>
            <person name="Burstein D."/>
            <person name="Emerson J.B."/>
            <person name="Thomas B.C."/>
            <person name="Banfield J.F."/>
        </authorList>
    </citation>
    <scope>NUCLEOTIDE SEQUENCE [LARGE SCALE GENOMIC DNA]</scope>
    <source>
        <strain evidence="12">CG2_30_40_21</strain>
    </source>
</reference>
<dbReference type="InterPro" id="IPR024074">
    <property type="entry name" value="AS_cat/multimer_dom_body"/>
</dbReference>
<dbReference type="InterPro" id="IPR001518">
    <property type="entry name" value="Arginosuc_synth"/>
</dbReference>